<dbReference type="EMBL" id="KN817564">
    <property type="protein sequence ID" value="KJA20754.1"/>
    <property type="molecule type" value="Genomic_DNA"/>
</dbReference>
<organism evidence="1 2">
    <name type="scientific">Hypholoma sublateritium (strain FD-334 SS-4)</name>
    <dbReference type="NCBI Taxonomy" id="945553"/>
    <lineage>
        <taxon>Eukaryota</taxon>
        <taxon>Fungi</taxon>
        <taxon>Dikarya</taxon>
        <taxon>Basidiomycota</taxon>
        <taxon>Agaricomycotina</taxon>
        <taxon>Agaricomycetes</taxon>
        <taxon>Agaricomycetidae</taxon>
        <taxon>Agaricales</taxon>
        <taxon>Agaricineae</taxon>
        <taxon>Strophariaceae</taxon>
        <taxon>Hypholoma</taxon>
    </lineage>
</organism>
<evidence type="ECO:0000313" key="2">
    <source>
        <dbReference type="Proteomes" id="UP000054270"/>
    </source>
</evidence>
<proteinExistence type="predicted"/>
<dbReference type="Proteomes" id="UP000054270">
    <property type="component" value="Unassembled WGS sequence"/>
</dbReference>
<reference evidence="2" key="1">
    <citation type="submission" date="2014-04" db="EMBL/GenBank/DDBJ databases">
        <title>Evolutionary Origins and Diversification of the Mycorrhizal Mutualists.</title>
        <authorList>
            <consortium name="DOE Joint Genome Institute"/>
            <consortium name="Mycorrhizal Genomics Consortium"/>
            <person name="Kohler A."/>
            <person name="Kuo A."/>
            <person name="Nagy L.G."/>
            <person name="Floudas D."/>
            <person name="Copeland A."/>
            <person name="Barry K.W."/>
            <person name="Cichocki N."/>
            <person name="Veneault-Fourrey C."/>
            <person name="LaButti K."/>
            <person name="Lindquist E.A."/>
            <person name="Lipzen A."/>
            <person name="Lundell T."/>
            <person name="Morin E."/>
            <person name="Murat C."/>
            <person name="Riley R."/>
            <person name="Ohm R."/>
            <person name="Sun H."/>
            <person name="Tunlid A."/>
            <person name="Henrissat B."/>
            <person name="Grigoriev I.V."/>
            <person name="Hibbett D.S."/>
            <person name="Martin F."/>
        </authorList>
    </citation>
    <scope>NUCLEOTIDE SEQUENCE [LARGE SCALE GENOMIC DNA]</scope>
    <source>
        <strain evidence="2">FD-334 SS-4</strain>
    </source>
</reference>
<name>A0A0D2NPP9_HYPSF</name>
<dbReference type="AlphaFoldDB" id="A0A0D2NPP9"/>
<protein>
    <submittedName>
        <fullName evidence="1">Uncharacterized protein</fullName>
    </submittedName>
</protein>
<accession>A0A0D2NPP9</accession>
<evidence type="ECO:0000313" key="1">
    <source>
        <dbReference type="EMBL" id="KJA20754.1"/>
    </source>
</evidence>
<gene>
    <name evidence="1" type="ORF">HYPSUDRAFT_776368</name>
</gene>
<sequence>MSWGQVKNLMCGLGSSKYHSVKQHMEIFTASESRRGKGLERLGSTRGLFEAAGCSVVVGLLWKDAWRINSATYTDKRHIEVLSRMEHISLLLLMYLFEPSLAKLTLRRTGQLGDAAIDGKWGRVICDRNEAGLVDLPARISNIVPEPQPSLFLLKAGGDQPATQCRHNDVHTFWRGVT</sequence>
<keyword evidence="2" id="KW-1185">Reference proteome</keyword>